<proteinExistence type="predicted"/>
<dbReference type="EMBL" id="VKLS01000110">
    <property type="protein sequence ID" value="TSB41805.1"/>
    <property type="molecule type" value="Genomic_DNA"/>
</dbReference>
<sequence>MKSYIGPYEARTDTDLIELALGTPIALWLGEDGESAAERAARLDAARDIAADGPGLYDRALRAVADLLDARPYLTALPGTAPRTTAVTLRAARRTTGYGTTEVAA</sequence>
<organism evidence="1 2">
    <name type="scientific">Streptomyces benahoarensis</name>
    <dbReference type="NCBI Taxonomy" id="2595054"/>
    <lineage>
        <taxon>Bacteria</taxon>
        <taxon>Bacillati</taxon>
        <taxon>Actinomycetota</taxon>
        <taxon>Actinomycetes</taxon>
        <taxon>Kitasatosporales</taxon>
        <taxon>Streptomycetaceae</taxon>
        <taxon>Streptomyces</taxon>
    </lineage>
</organism>
<reference evidence="1 2" key="1">
    <citation type="submission" date="2019-07" db="EMBL/GenBank/DDBJ databases">
        <title>Draft genome for Streptomyces benahoarensis MZ03-48.</title>
        <authorList>
            <person name="Gonzalez-Pimentel J.L."/>
        </authorList>
    </citation>
    <scope>NUCLEOTIDE SEQUENCE [LARGE SCALE GENOMIC DNA]</scope>
    <source>
        <strain evidence="1 2">MZ03-48</strain>
    </source>
</reference>
<accession>A0A553ZK47</accession>
<name>A0A553ZK47_9ACTN</name>
<dbReference type="RefSeq" id="WP_143941367.1">
    <property type="nucleotide sequence ID" value="NZ_VKLS01000110.1"/>
</dbReference>
<dbReference type="Proteomes" id="UP000320888">
    <property type="component" value="Unassembled WGS sequence"/>
</dbReference>
<keyword evidence="2" id="KW-1185">Reference proteome</keyword>
<comment type="caution">
    <text evidence="1">The sequence shown here is derived from an EMBL/GenBank/DDBJ whole genome shotgun (WGS) entry which is preliminary data.</text>
</comment>
<dbReference type="AlphaFoldDB" id="A0A553ZK47"/>
<evidence type="ECO:0000313" key="2">
    <source>
        <dbReference type="Proteomes" id="UP000320888"/>
    </source>
</evidence>
<gene>
    <name evidence="1" type="ORF">FNZ23_11865</name>
</gene>
<protein>
    <submittedName>
        <fullName evidence="1">Uncharacterized protein</fullName>
    </submittedName>
</protein>
<dbReference type="OrthoDB" id="4331107at2"/>
<evidence type="ECO:0000313" key="1">
    <source>
        <dbReference type="EMBL" id="TSB41805.1"/>
    </source>
</evidence>